<organism evidence="2 3">
    <name type="scientific">Priestia megaterium</name>
    <name type="common">Bacillus megaterium</name>
    <dbReference type="NCBI Taxonomy" id="1404"/>
    <lineage>
        <taxon>Bacteria</taxon>
        <taxon>Bacillati</taxon>
        <taxon>Bacillota</taxon>
        <taxon>Bacilli</taxon>
        <taxon>Bacillales</taxon>
        <taxon>Bacillaceae</taxon>
        <taxon>Priestia</taxon>
    </lineage>
</organism>
<dbReference type="Proteomes" id="UP000501076">
    <property type="component" value="Plasmid pFDU301A"/>
</dbReference>
<geneLocation type="plasmid" evidence="3">
    <name>pfdu301a</name>
</geneLocation>
<feature type="transmembrane region" description="Helical" evidence="1">
    <location>
        <begin position="6"/>
        <end position="27"/>
    </location>
</feature>
<gene>
    <name evidence="2" type="ORF">FDZ14_30185</name>
</gene>
<accession>A0A6M6E731</accession>
<keyword evidence="2" id="KW-0614">Plasmid</keyword>
<protein>
    <submittedName>
        <fullName evidence="2">Uncharacterized protein</fullName>
    </submittedName>
</protein>
<evidence type="ECO:0000256" key="1">
    <source>
        <dbReference type="SAM" id="Phobius"/>
    </source>
</evidence>
<dbReference type="AlphaFoldDB" id="A0A6M6E731"/>
<sequence length="87" mass="9301">MGPEQQLLFFAGLFGGIVFFVTVFLIFKRSIKDSGLATIVLGAIGIFFCLPFGFTGMAYSFGAVGIIATGVITFIIGLANTKQINRK</sequence>
<evidence type="ECO:0000313" key="2">
    <source>
        <dbReference type="EMBL" id="QJX80358.1"/>
    </source>
</evidence>
<reference evidence="2 3" key="1">
    <citation type="submission" date="2019-10" db="EMBL/GenBank/DDBJ databases">
        <title>Complete genome sequences for adaption low water activity.</title>
        <authorList>
            <person name="Zhao L."/>
            <person name="Zhong J."/>
        </authorList>
    </citation>
    <scope>NUCLEOTIDE SEQUENCE [LARGE SCALE GENOMIC DNA]</scope>
    <source>
        <strain evidence="2 3">FDU301</strain>
        <plasmid evidence="3">pfdu301a</plasmid>
    </source>
</reference>
<proteinExistence type="predicted"/>
<name>A0A6M6E731_PRIMG</name>
<feature type="transmembrane region" description="Helical" evidence="1">
    <location>
        <begin position="34"/>
        <end position="54"/>
    </location>
</feature>
<keyword evidence="1" id="KW-0812">Transmembrane</keyword>
<dbReference type="EMBL" id="CP045273">
    <property type="protein sequence ID" value="QJX80358.1"/>
    <property type="molecule type" value="Genomic_DNA"/>
</dbReference>
<dbReference type="RefSeq" id="WP_171778347.1">
    <property type="nucleotide sequence ID" value="NZ_CP045273.1"/>
</dbReference>
<keyword evidence="1" id="KW-1133">Transmembrane helix</keyword>
<feature type="transmembrane region" description="Helical" evidence="1">
    <location>
        <begin position="60"/>
        <end position="79"/>
    </location>
</feature>
<evidence type="ECO:0000313" key="3">
    <source>
        <dbReference type="Proteomes" id="UP000501076"/>
    </source>
</evidence>
<keyword evidence="1" id="KW-0472">Membrane</keyword>